<dbReference type="GO" id="GO:0005886">
    <property type="term" value="C:plasma membrane"/>
    <property type="evidence" value="ECO:0007669"/>
    <property type="project" value="TreeGrafter"/>
</dbReference>
<proteinExistence type="inferred from homology"/>
<dbReference type="Pfam" id="PF04085">
    <property type="entry name" value="MreC"/>
    <property type="match status" value="1"/>
</dbReference>
<feature type="domain" description="Rod shape-determining protein MreC beta-barrel core" evidence="6">
    <location>
        <begin position="116"/>
        <end position="263"/>
    </location>
</feature>
<accession>A0A0D0HA71</accession>
<comment type="caution">
    <text evidence="7">The sequence shown here is derived from an EMBL/GenBank/DDBJ whole genome shotgun (WGS) entry which is preliminary data.</text>
</comment>
<keyword evidence="3" id="KW-0133">Cell shape</keyword>
<gene>
    <name evidence="7" type="ORF">ST44_11935</name>
</gene>
<sequence>MRNLLAFLAKYNHWFVFILLEVICFVLLFRFNNFQGSVYFSSANAVAGKVYEYNSSVTTFFNMSQSNKKLSERNLILEQQVRALTQYIATHHGDSLAMEQCQKQALAGFKLIPAKVIQSTINREDNLITIDKGKADGIHEDMGVACGTGVVGVVYMASDHYSIVLPVINVNSNISVMIRKRGYFGFLHWKGTPSDIAYVDDVPRHARFALGDYVVTNGYSSIFPPGIMVGKILHVFNSSDGLSYRVQLRLSTDFGKLRHVCVIDNSALKDKALLLKAAQDSLKPRDTSKK</sequence>
<dbReference type="Proteomes" id="UP000032046">
    <property type="component" value="Unassembled WGS sequence"/>
</dbReference>
<dbReference type="InterPro" id="IPR042177">
    <property type="entry name" value="Cell/Rod_1"/>
</dbReference>
<dbReference type="PANTHER" id="PTHR34138:SF1">
    <property type="entry name" value="CELL SHAPE-DETERMINING PROTEIN MREC"/>
    <property type="match status" value="1"/>
</dbReference>
<keyword evidence="5" id="KW-0812">Transmembrane</keyword>
<dbReference type="OrthoDB" id="9811827at2"/>
<evidence type="ECO:0000256" key="1">
    <source>
        <dbReference type="ARBA" id="ARBA00009369"/>
    </source>
</evidence>
<dbReference type="EMBL" id="JXQK01000088">
    <property type="protein sequence ID" value="KIP60057.1"/>
    <property type="molecule type" value="Genomic_DNA"/>
</dbReference>
<dbReference type="AlphaFoldDB" id="A0A0D0HA71"/>
<evidence type="ECO:0000313" key="8">
    <source>
        <dbReference type="Proteomes" id="UP000032046"/>
    </source>
</evidence>
<dbReference type="InterPro" id="IPR007221">
    <property type="entry name" value="MreC"/>
</dbReference>
<evidence type="ECO:0000256" key="5">
    <source>
        <dbReference type="SAM" id="Phobius"/>
    </source>
</evidence>
<dbReference type="Gene3D" id="2.40.10.350">
    <property type="entry name" value="Rod shape-determining protein MreC, domain 2"/>
    <property type="match status" value="1"/>
</dbReference>
<organism evidence="7 8">
    <name type="scientific">Prevotella pectinovora</name>
    <dbReference type="NCBI Taxonomy" id="1602169"/>
    <lineage>
        <taxon>Bacteria</taxon>
        <taxon>Pseudomonadati</taxon>
        <taxon>Bacteroidota</taxon>
        <taxon>Bacteroidia</taxon>
        <taxon>Bacteroidales</taxon>
        <taxon>Prevotellaceae</taxon>
        <taxon>Prevotella</taxon>
    </lineage>
</organism>
<comment type="similarity">
    <text evidence="1">Belongs to the MreC family.</text>
</comment>
<keyword evidence="8" id="KW-1185">Reference proteome</keyword>
<keyword evidence="5" id="KW-0472">Membrane</keyword>
<dbReference type="STRING" id="1602171.ST44_11935"/>
<dbReference type="GO" id="GO:0008360">
    <property type="term" value="P:regulation of cell shape"/>
    <property type="evidence" value="ECO:0007669"/>
    <property type="project" value="UniProtKB-KW"/>
</dbReference>
<feature type="transmembrane region" description="Helical" evidence="5">
    <location>
        <begin position="12"/>
        <end position="31"/>
    </location>
</feature>
<evidence type="ECO:0000256" key="4">
    <source>
        <dbReference type="ARBA" id="ARBA00032089"/>
    </source>
</evidence>
<dbReference type="RefSeq" id="WP_022316230.1">
    <property type="nucleotide sequence ID" value="NZ_DAIPDX010000044.1"/>
</dbReference>
<evidence type="ECO:0000256" key="3">
    <source>
        <dbReference type="ARBA" id="ARBA00022960"/>
    </source>
</evidence>
<dbReference type="InterPro" id="IPR055342">
    <property type="entry name" value="MreC_beta-barrel_core"/>
</dbReference>
<evidence type="ECO:0000259" key="6">
    <source>
        <dbReference type="Pfam" id="PF04085"/>
    </source>
</evidence>
<dbReference type="GeneID" id="93484421"/>
<evidence type="ECO:0000256" key="2">
    <source>
        <dbReference type="ARBA" id="ARBA00013855"/>
    </source>
</evidence>
<reference evidence="7 8" key="1">
    <citation type="submission" date="2015-01" db="EMBL/GenBank/DDBJ databases">
        <title>Comparative genomics of non-oral Prevotella species.</title>
        <authorList>
            <person name="Accetto T."/>
            <person name="Nograsek B."/>
            <person name="Avgustin G."/>
        </authorList>
    </citation>
    <scope>NUCLEOTIDE SEQUENCE [LARGE SCALE GENOMIC DNA]</scope>
    <source>
        <strain evidence="7 8">P5-119</strain>
    </source>
</reference>
<dbReference type="Gene3D" id="2.40.10.340">
    <property type="entry name" value="Rod shape-determining protein MreC, domain 1"/>
    <property type="match status" value="1"/>
</dbReference>
<dbReference type="PANTHER" id="PTHR34138">
    <property type="entry name" value="CELL SHAPE-DETERMINING PROTEIN MREC"/>
    <property type="match status" value="1"/>
</dbReference>
<dbReference type="NCBIfam" id="NF010532">
    <property type="entry name" value="PRK13922.9-3"/>
    <property type="match status" value="1"/>
</dbReference>
<keyword evidence="5" id="KW-1133">Transmembrane helix</keyword>
<protein>
    <recommendedName>
        <fullName evidence="2">Cell shape-determining protein MreC</fullName>
    </recommendedName>
    <alternativeName>
        <fullName evidence="4">Cell shape protein MreC</fullName>
    </alternativeName>
</protein>
<dbReference type="InterPro" id="IPR042175">
    <property type="entry name" value="Cell/Rod_MreC_2"/>
</dbReference>
<name>A0A0D0HA71_9BACT</name>
<evidence type="ECO:0000313" key="7">
    <source>
        <dbReference type="EMBL" id="KIP60057.1"/>
    </source>
</evidence>